<feature type="chain" id="PRO_5014147132" evidence="1">
    <location>
        <begin position="29"/>
        <end position="133"/>
    </location>
</feature>
<organism evidence="2 3">
    <name type="scientific">Apostasia shenzhenica</name>
    <dbReference type="NCBI Taxonomy" id="1088818"/>
    <lineage>
        <taxon>Eukaryota</taxon>
        <taxon>Viridiplantae</taxon>
        <taxon>Streptophyta</taxon>
        <taxon>Embryophyta</taxon>
        <taxon>Tracheophyta</taxon>
        <taxon>Spermatophyta</taxon>
        <taxon>Magnoliopsida</taxon>
        <taxon>Liliopsida</taxon>
        <taxon>Asparagales</taxon>
        <taxon>Orchidaceae</taxon>
        <taxon>Apostasioideae</taxon>
        <taxon>Apostasia</taxon>
    </lineage>
</organism>
<evidence type="ECO:0000256" key="1">
    <source>
        <dbReference type="SAM" id="SignalP"/>
    </source>
</evidence>
<reference evidence="2 3" key="1">
    <citation type="journal article" date="2017" name="Nature">
        <title>The Apostasia genome and the evolution of orchids.</title>
        <authorList>
            <person name="Zhang G.Q."/>
            <person name="Liu K.W."/>
            <person name="Li Z."/>
            <person name="Lohaus R."/>
            <person name="Hsiao Y.Y."/>
            <person name="Niu S.C."/>
            <person name="Wang J.Y."/>
            <person name="Lin Y.C."/>
            <person name="Xu Q."/>
            <person name="Chen L.J."/>
            <person name="Yoshida K."/>
            <person name="Fujiwara S."/>
            <person name="Wang Z.W."/>
            <person name="Zhang Y.Q."/>
            <person name="Mitsuda N."/>
            <person name="Wang M."/>
            <person name="Liu G.H."/>
            <person name="Pecoraro L."/>
            <person name="Huang H.X."/>
            <person name="Xiao X.J."/>
            <person name="Lin M."/>
            <person name="Wu X.Y."/>
            <person name="Wu W.L."/>
            <person name="Chen Y.Y."/>
            <person name="Chang S.B."/>
            <person name="Sakamoto S."/>
            <person name="Ohme-Takagi M."/>
            <person name="Yagi M."/>
            <person name="Zeng S.J."/>
            <person name="Shen C.Y."/>
            <person name="Yeh C.M."/>
            <person name="Luo Y.B."/>
            <person name="Tsai W.C."/>
            <person name="Van de Peer Y."/>
            <person name="Liu Z.J."/>
        </authorList>
    </citation>
    <scope>NUCLEOTIDE SEQUENCE [LARGE SCALE GENOMIC DNA]</scope>
    <source>
        <strain evidence="3">cv. Shenzhen</strain>
        <tissue evidence="2">Stem</tissue>
    </source>
</reference>
<accession>A0A2I0AJ63</accession>
<evidence type="ECO:0000313" key="3">
    <source>
        <dbReference type="Proteomes" id="UP000236161"/>
    </source>
</evidence>
<dbReference type="EMBL" id="KZ451979">
    <property type="protein sequence ID" value="PKA55565.1"/>
    <property type="molecule type" value="Genomic_DNA"/>
</dbReference>
<name>A0A2I0AJ63_9ASPA</name>
<keyword evidence="1" id="KW-0732">Signal</keyword>
<protein>
    <submittedName>
        <fullName evidence="2">Uncharacterized protein</fullName>
    </submittedName>
</protein>
<evidence type="ECO:0000313" key="2">
    <source>
        <dbReference type="EMBL" id="PKA55565.1"/>
    </source>
</evidence>
<sequence length="133" mass="15235">MASRGSHLLLLSHAVVLLLCSSTATTRAQPQWPITDHRKATAGIAAVLAYNANHGVQLDYMTTLRTSWVRYVYVDYEFYSVTVLFIVHLDASVRLPFLMTSDMIFAVRRDRYPFVQNIISGTFKFTQFAIYRH</sequence>
<dbReference type="Proteomes" id="UP000236161">
    <property type="component" value="Unassembled WGS sequence"/>
</dbReference>
<keyword evidence="3" id="KW-1185">Reference proteome</keyword>
<proteinExistence type="predicted"/>
<dbReference type="AlphaFoldDB" id="A0A2I0AJ63"/>
<gene>
    <name evidence="2" type="ORF">AXF42_Ash006767</name>
</gene>
<feature type="signal peptide" evidence="1">
    <location>
        <begin position="1"/>
        <end position="28"/>
    </location>
</feature>